<dbReference type="InterPro" id="IPR029058">
    <property type="entry name" value="AB_hydrolase_fold"/>
</dbReference>
<dbReference type="AlphaFoldDB" id="A0AA43QSL8"/>
<reference evidence="1" key="1">
    <citation type="journal article" date="2023" name="Genome Biol. Evol.">
        <title>First Whole Genome Sequence and Flow Cytometry Genome Size Data for the Lichen-Forming Fungus Ramalina farinacea (Ascomycota).</title>
        <authorList>
            <person name="Llewellyn T."/>
            <person name="Mian S."/>
            <person name="Hill R."/>
            <person name="Leitch I.J."/>
            <person name="Gaya E."/>
        </authorList>
    </citation>
    <scope>NUCLEOTIDE SEQUENCE</scope>
    <source>
        <strain evidence="1">LIQ254RAFAR</strain>
    </source>
</reference>
<comment type="caution">
    <text evidence="1">The sequence shown here is derived from an EMBL/GenBank/DDBJ whole genome shotgun (WGS) entry which is preliminary data.</text>
</comment>
<dbReference type="CDD" id="cd12809">
    <property type="entry name" value="Esterase_713_like-2"/>
    <property type="match status" value="1"/>
</dbReference>
<dbReference type="Proteomes" id="UP001161017">
    <property type="component" value="Unassembled WGS sequence"/>
</dbReference>
<keyword evidence="2" id="KW-1185">Reference proteome</keyword>
<organism evidence="1 2">
    <name type="scientific">Ramalina farinacea</name>
    <dbReference type="NCBI Taxonomy" id="258253"/>
    <lineage>
        <taxon>Eukaryota</taxon>
        <taxon>Fungi</taxon>
        <taxon>Dikarya</taxon>
        <taxon>Ascomycota</taxon>
        <taxon>Pezizomycotina</taxon>
        <taxon>Lecanoromycetes</taxon>
        <taxon>OSLEUM clade</taxon>
        <taxon>Lecanoromycetidae</taxon>
        <taxon>Lecanorales</taxon>
        <taxon>Lecanorineae</taxon>
        <taxon>Ramalinaceae</taxon>
        <taxon>Ramalina</taxon>
    </lineage>
</organism>
<evidence type="ECO:0008006" key="3">
    <source>
        <dbReference type="Google" id="ProtNLM"/>
    </source>
</evidence>
<dbReference type="PANTHER" id="PTHR43194:SF4">
    <property type="entry name" value="AB HYDROLASE-1 DOMAIN-CONTAINING PROTEIN"/>
    <property type="match status" value="1"/>
</dbReference>
<sequence length="318" mass="35097">MEGAHRRSYFYVGGEAVDDGTGSGHRVMMGQIQNWLNTPDGRQGWASWLLEQGYIVYLIDQPARGRSPHHPSLGPTVSYPIELAERRWTACKDFHDYPQAKLHTQWPGTGRMGDPAFDTYYATLLPSVTDFAKEQRLSQAAGAKLLDRIGPSIILSHSQGGTAGWLWADARPELVKGIIAIEPSGPPFGSTIVKGKPSKPYGITDAPLTYDPPCSDGERPLDTAEHSASDGHRFRLQNEPARKLVNLSRVPVMMVTGEASSHAEYDGFTCRFLQQAGVNVRHVHLADEGIHGNGHLMFLELNNLAIVEFLEKWFAKIA</sequence>
<dbReference type="SUPFAM" id="SSF53474">
    <property type="entry name" value="alpha/beta-Hydrolases"/>
    <property type="match status" value="1"/>
</dbReference>
<protein>
    <recommendedName>
        <fullName evidence="3">AB hydrolase-1 domain-containing protein</fullName>
    </recommendedName>
</protein>
<dbReference type="PANTHER" id="PTHR43194">
    <property type="entry name" value="HYDROLASE ALPHA/BETA FOLD FAMILY"/>
    <property type="match status" value="1"/>
</dbReference>
<evidence type="ECO:0000313" key="2">
    <source>
        <dbReference type="Proteomes" id="UP001161017"/>
    </source>
</evidence>
<evidence type="ECO:0000313" key="1">
    <source>
        <dbReference type="EMBL" id="MDI1490819.1"/>
    </source>
</evidence>
<dbReference type="Gene3D" id="3.40.50.1820">
    <property type="entry name" value="alpha/beta hydrolase"/>
    <property type="match status" value="1"/>
</dbReference>
<accession>A0AA43QSL8</accession>
<dbReference type="InterPro" id="IPR050228">
    <property type="entry name" value="Carboxylesterase_BioH"/>
</dbReference>
<name>A0AA43QSL8_9LECA</name>
<gene>
    <name evidence="1" type="ORF">OHK93_002024</name>
</gene>
<proteinExistence type="predicted"/>
<dbReference type="EMBL" id="JAPUFD010000012">
    <property type="protein sequence ID" value="MDI1490819.1"/>
    <property type="molecule type" value="Genomic_DNA"/>
</dbReference>